<feature type="non-terminal residue" evidence="1">
    <location>
        <position position="257"/>
    </location>
</feature>
<feature type="non-terminal residue" evidence="1">
    <location>
        <position position="1"/>
    </location>
</feature>
<proteinExistence type="predicted"/>
<dbReference type="Proteomes" id="UP001145114">
    <property type="component" value="Unassembled WGS sequence"/>
</dbReference>
<name>A0ACC1H912_9FUNG</name>
<keyword evidence="2" id="KW-1185">Reference proteome</keyword>
<evidence type="ECO:0000313" key="2">
    <source>
        <dbReference type="Proteomes" id="UP001145114"/>
    </source>
</evidence>
<accession>A0ACC1H912</accession>
<evidence type="ECO:0000313" key="1">
    <source>
        <dbReference type="EMBL" id="KAJ1670904.1"/>
    </source>
</evidence>
<sequence length="257" mass="29617">QHGFQPTTASAATVPSAALTPSASYANSIHPLHSLKSVLSAYDTLPSNMQSYILFQFLRRTPREVLQFTTQTVLPALKRDFLGELPSEISTRILRFMDTKTLGRASCVNRRWNRVICTDREAWRAQLVKDRFMHPVNRLHPKALSRFKLGEDRPPTILEGYVPPLTDSYQNMFVVDEQLADQSRAFEVRSNPFREAYRNRAILEHRWRTNQCRLVSFSAPPDVNTVTTIKFDEKYLIVGFDNYDTVVYCIKTGKMLR</sequence>
<protein>
    <submittedName>
        <fullName evidence="1">SCF ubiquitin ligase complex subunit cdc4</fullName>
    </submittedName>
</protein>
<dbReference type="EMBL" id="JAMZIH010009017">
    <property type="protein sequence ID" value="KAJ1670904.1"/>
    <property type="molecule type" value="Genomic_DNA"/>
</dbReference>
<comment type="caution">
    <text evidence="1">The sequence shown here is derived from an EMBL/GenBank/DDBJ whole genome shotgun (WGS) entry which is preliminary data.</text>
</comment>
<reference evidence="1" key="1">
    <citation type="submission" date="2022-06" db="EMBL/GenBank/DDBJ databases">
        <title>Phylogenomic reconstructions and comparative analyses of Kickxellomycotina fungi.</title>
        <authorList>
            <person name="Reynolds N.K."/>
            <person name="Stajich J.E."/>
            <person name="Barry K."/>
            <person name="Grigoriev I.V."/>
            <person name="Crous P."/>
            <person name="Smith M.E."/>
        </authorList>
    </citation>
    <scope>NUCLEOTIDE SEQUENCE</scope>
    <source>
        <strain evidence="1">RSA 2271</strain>
    </source>
</reference>
<keyword evidence="1" id="KW-0436">Ligase</keyword>
<organism evidence="1 2">
    <name type="scientific">Spiromyces aspiralis</name>
    <dbReference type="NCBI Taxonomy" id="68401"/>
    <lineage>
        <taxon>Eukaryota</taxon>
        <taxon>Fungi</taxon>
        <taxon>Fungi incertae sedis</taxon>
        <taxon>Zoopagomycota</taxon>
        <taxon>Kickxellomycotina</taxon>
        <taxon>Kickxellomycetes</taxon>
        <taxon>Kickxellales</taxon>
        <taxon>Kickxellaceae</taxon>
        <taxon>Spiromyces</taxon>
    </lineage>
</organism>
<gene>
    <name evidence="1" type="primary">CDC4_2</name>
    <name evidence="1" type="ORF">EV182_007933</name>
</gene>